<evidence type="ECO:0000313" key="1">
    <source>
        <dbReference type="EMBL" id="MDC3425140.1"/>
    </source>
</evidence>
<name>A0A9X4AP38_9BACI</name>
<reference evidence="1" key="1">
    <citation type="submission" date="2022-06" db="EMBL/GenBank/DDBJ databases">
        <title>Aquibacillus sp. a new bacterium isolated from soil saline samples.</title>
        <authorList>
            <person name="Galisteo C."/>
            <person name="De La Haba R."/>
            <person name="Sanchez-Porro C."/>
            <person name="Ventosa A."/>
        </authorList>
    </citation>
    <scope>NUCLEOTIDE SEQUENCE</scope>
    <source>
        <strain evidence="1">3ASR75-11</strain>
    </source>
</reference>
<dbReference type="RefSeq" id="WP_272436944.1">
    <property type="nucleotide sequence ID" value="NZ_JAMQKB010000011.1"/>
</dbReference>
<comment type="caution">
    <text evidence="1">The sequence shown here is derived from an EMBL/GenBank/DDBJ whole genome shotgun (WGS) entry which is preliminary data.</text>
</comment>
<dbReference type="EMBL" id="JAMQKB010000011">
    <property type="protein sequence ID" value="MDC3425140.1"/>
    <property type="molecule type" value="Genomic_DNA"/>
</dbReference>
<sequence>MKKLEGQVAEVIKGIIHDGDTVIEVDGKKYYLSLLKNRKRQLQKMLKPIPN</sequence>
<gene>
    <name evidence="1" type="ORF">NC797_11550</name>
</gene>
<dbReference type="AlphaFoldDB" id="A0A9X4AP38"/>
<protein>
    <submittedName>
        <fullName evidence="1">Uncharacterized protein</fullName>
    </submittedName>
</protein>
<proteinExistence type="predicted"/>
<organism evidence="1 2">
    <name type="scientific">Terrihalobacillus insolitus</name>
    <dbReference type="NCBI Taxonomy" id="2950438"/>
    <lineage>
        <taxon>Bacteria</taxon>
        <taxon>Bacillati</taxon>
        <taxon>Bacillota</taxon>
        <taxon>Bacilli</taxon>
        <taxon>Bacillales</taxon>
        <taxon>Bacillaceae</taxon>
        <taxon>Terrihalobacillus</taxon>
    </lineage>
</organism>
<keyword evidence="2" id="KW-1185">Reference proteome</keyword>
<dbReference type="Proteomes" id="UP001145050">
    <property type="component" value="Unassembled WGS sequence"/>
</dbReference>
<evidence type="ECO:0000313" key="2">
    <source>
        <dbReference type="Proteomes" id="UP001145050"/>
    </source>
</evidence>
<accession>A0A9X4AP38</accession>